<feature type="domain" description="C2 NT-type" evidence="4">
    <location>
        <begin position="2"/>
        <end position="144"/>
    </location>
</feature>
<organism evidence="5">
    <name type="scientific">Oikopleura dioica</name>
    <name type="common">Tunicate</name>
    <dbReference type="NCBI Taxonomy" id="34765"/>
    <lineage>
        <taxon>Eukaryota</taxon>
        <taxon>Metazoa</taxon>
        <taxon>Chordata</taxon>
        <taxon>Tunicata</taxon>
        <taxon>Appendicularia</taxon>
        <taxon>Copelata</taxon>
        <taxon>Oikopleuridae</taxon>
        <taxon>Oikopleura</taxon>
    </lineage>
</organism>
<dbReference type="Gene3D" id="2.60.40.150">
    <property type="entry name" value="C2 domain"/>
    <property type="match status" value="1"/>
</dbReference>
<dbReference type="EMBL" id="FN653030">
    <property type="protein sequence ID" value="CBY18991.1"/>
    <property type="molecule type" value="Genomic_DNA"/>
</dbReference>
<feature type="region of interest" description="Disordered" evidence="2">
    <location>
        <begin position="168"/>
        <end position="223"/>
    </location>
</feature>
<evidence type="ECO:0000256" key="1">
    <source>
        <dbReference type="ARBA" id="ARBA00034780"/>
    </source>
</evidence>
<dbReference type="EMBL" id="FN657605">
    <property type="protein sequence ID" value="CBY42876.1"/>
    <property type="molecule type" value="Genomic_DNA"/>
</dbReference>
<dbReference type="SUPFAM" id="SSF49562">
    <property type="entry name" value="C2 domain (Calcium/lipid-binding domain, CaLB)"/>
    <property type="match status" value="1"/>
</dbReference>
<dbReference type="Proteomes" id="UP000011014">
    <property type="component" value="Unassembled WGS sequence"/>
</dbReference>
<dbReference type="FunCoup" id="E4X962">
    <property type="interactions" value="166"/>
</dbReference>
<evidence type="ECO:0000313" key="5">
    <source>
        <dbReference type="EMBL" id="CBY18991.1"/>
    </source>
</evidence>
<dbReference type="CDD" id="cd00030">
    <property type="entry name" value="C2"/>
    <property type="match status" value="1"/>
</dbReference>
<proteinExistence type="inferred from homology"/>
<comment type="similarity">
    <text evidence="1">Belongs to the EEIG family.</text>
</comment>
<evidence type="ECO:0000256" key="2">
    <source>
        <dbReference type="SAM" id="MobiDB-lite"/>
    </source>
</evidence>
<evidence type="ECO:0000313" key="7">
    <source>
        <dbReference type="EMBL" id="CBY42876.1"/>
    </source>
</evidence>
<dbReference type="Pfam" id="PF10358">
    <property type="entry name" value="NT-C2"/>
    <property type="match status" value="1"/>
</dbReference>
<reference evidence="5" key="1">
    <citation type="journal article" date="2010" name="Science">
        <title>Plasticity of animal genome architecture unmasked by rapid evolution of a pelagic tunicate.</title>
        <authorList>
            <person name="Denoeud F."/>
            <person name="Henriet S."/>
            <person name="Mungpakdee S."/>
            <person name="Aury J.M."/>
            <person name="Da Silva C."/>
            <person name="Brinkmann H."/>
            <person name="Mikhaleva J."/>
            <person name="Olsen L.C."/>
            <person name="Jubin C."/>
            <person name="Canestro C."/>
            <person name="Bouquet J.M."/>
            <person name="Danks G."/>
            <person name="Poulain J."/>
            <person name="Campsteijn C."/>
            <person name="Adamski M."/>
            <person name="Cross I."/>
            <person name="Yadetie F."/>
            <person name="Muffato M."/>
            <person name="Louis A."/>
            <person name="Butcher S."/>
            <person name="Tsagkogeorga G."/>
            <person name="Konrad A."/>
            <person name="Singh S."/>
            <person name="Jensen M.F."/>
            <person name="Cong E.H."/>
            <person name="Eikeseth-Otteraa H."/>
            <person name="Noel B."/>
            <person name="Anthouard V."/>
            <person name="Porcel B.M."/>
            <person name="Kachouri-Lafond R."/>
            <person name="Nishino A."/>
            <person name="Ugolini M."/>
            <person name="Chourrout P."/>
            <person name="Nishida H."/>
            <person name="Aasland R."/>
            <person name="Huzurbazar S."/>
            <person name="Westhof E."/>
            <person name="Delsuc F."/>
            <person name="Lehrach H."/>
            <person name="Reinhardt R."/>
            <person name="Weissenbach J."/>
            <person name="Roy S.W."/>
            <person name="Artiguenave F."/>
            <person name="Postlethwait J.H."/>
            <person name="Manak J.R."/>
            <person name="Thompson E.M."/>
            <person name="Jaillon O."/>
            <person name="Du Pasquier L."/>
            <person name="Boudinot P."/>
            <person name="Liberles D.A."/>
            <person name="Volff J.N."/>
            <person name="Philippe H."/>
            <person name="Lenhard B."/>
            <person name="Roest Crollius H."/>
            <person name="Wincker P."/>
            <person name="Chourrout D."/>
        </authorList>
    </citation>
    <scope>NUCLEOTIDE SEQUENCE [LARGE SCALE GENOMIC DNA]</scope>
</reference>
<sequence>MSLFNRKTKHRVKCSIQIQQLSAVPYSNSFLYCKLRLVSNGKYESRTNKREIKNSCVIWNEPFEFDINMKEEPSPASLQKIMVRISVRQDLPGSKDEVKLGYVDFNLSKFYRTNTDIRSFLHGYEKSSVRCDNSILLISGLIEPIIGNGKGLEPVAIIQADNISKEMEVPKAKSSSKPTHSRTSSGASGYSSSNNSLNRPEPLRSKGHNRISSLDTGTDTFDEGNLDNAAIVESILGTMRSTSR</sequence>
<dbReference type="InterPro" id="IPR035892">
    <property type="entry name" value="C2_domain_sf"/>
</dbReference>
<feature type="compositionally biased region" description="Low complexity" evidence="2">
    <location>
        <begin position="173"/>
        <end position="196"/>
    </location>
</feature>
<dbReference type="InterPro" id="IPR039931">
    <property type="entry name" value="EEIG1/2-like"/>
</dbReference>
<accession>E4X962</accession>
<gene>
    <name evidence="5" type="ORF">GSOID_T00004409001</name>
    <name evidence="7" type="ORF">GSOID_T00026619001</name>
    <name evidence="6" type="ORF">GSOID_T00031043001</name>
</gene>
<evidence type="ECO:0000259" key="4">
    <source>
        <dbReference type="PROSITE" id="PS51840"/>
    </source>
</evidence>
<evidence type="ECO:0000259" key="3">
    <source>
        <dbReference type="PROSITE" id="PS50004"/>
    </source>
</evidence>
<dbReference type="PROSITE" id="PS50004">
    <property type="entry name" value="C2"/>
    <property type="match status" value="1"/>
</dbReference>
<dbReference type="InParanoid" id="E4X962"/>
<dbReference type="PANTHER" id="PTHR21456:SF1">
    <property type="entry name" value="C2 NT-TYPE DOMAIN-CONTAINING PROTEIN"/>
    <property type="match status" value="1"/>
</dbReference>
<evidence type="ECO:0000313" key="8">
    <source>
        <dbReference type="Proteomes" id="UP000001307"/>
    </source>
</evidence>
<feature type="compositionally biased region" description="Polar residues" evidence="2">
    <location>
        <begin position="210"/>
        <end position="219"/>
    </location>
</feature>
<keyword evidence="8" id="KW-1185">Reference proteome</keyword>
<dbReference type="EMBL" id="FN655009">
    <property type="protein sequence ID" value="CBY37574.1"/>
    <property type="molecule type" value="Genomic_DNA"/>
</dbReference>
<dbReference type="Proteomes" id="UP000001307">
    <property type="component" value="Unassembled WGS sequence"/>
</dbReference>
<dbReference type="OrthoDB" id="3365224at2759"/>
<dbReference type="AlphaFoldDB" id="E4X962"/>
<dbReference type="InterPro" id="IPR000008">
    <property type="entry name" value="C2_dom"/>
</dbReference>
<protein>
    <submittedName>
        <fullName evidence="5">Uncharacterized protein</fullName>
    </submittedName>
</protein>
<name>E4X962_OIKDI</name>
<feature type="domain" description="C2" evidence="3">
    <location>
        <begin position="1"/>
        <end position="120"/>
    </location>
</feature>
<dbReference type="PROSITE" id="PS51840">
    <property type="entry name" value="C2_NT"/>
    <property type="match status" value="1"/>
</dbReference>
<evidence type="ECO:0000313" key="6">
    <source>
        <dbReference type="EMBL" id="CBY37574.1"/>
    </source>
</evidence>
<dbReference type="PANTHER" id="PTHR21456">
    <property type="entry name" value="FAMILY WITH SEQUENCE SIMILARITY 102"/>
    <property type="match status" value="1"/>
</dbReference>
<dbReference type="InterPro" id="IPR019448">
    <property type="entry name" value="NT-C2"/>
</dbReference>